<organism evidence="1 2">
    <name type="scientific">Lithohypha guttulata</name>
    <dbReference type="NCBI Taxonomy" id="1690604"/>
    <lineage>
        <taxon>Eukaryota</taxon>
        <taxon>Fungi</taxon>
        <taxon>Dikarya</taxon>
        <taxon>Ascomycota</taxon>
        <taxon>Pezizomycotina</taxon>
        <taxon>Eurotiomycetes</taxon>
        <taxon>Chaetothyriomycetidae</taxon>
        <taxon>Chaetothyriales</taxon>
        <taxon>Trichomeriaceae</taxon>
        <taxon>Lithohypha</taxon>
    </lineage>
</organism>
<evidence type="ECO:0000313" key="1">
    <source>
        <dbReference type="EMBL" id="KAK5080192.1"/>
    </source>
</evidence>
<evidence type="ECO:0000313" key="2">
    <source>
        <dbReference type="Proteomes" id="UP001309876"/>
    </source>
</evidence>
<dbReference type="Proteomes" id="UP001309876">
    <property type="component" value="Unassembled WGS sequence"/>
</dbReference>
<accession>A0AAN7QPI4</accession>
<sequence length="150" mass="16819">MWEVNDTHTSARLWKRDNAGGQAVLTDVVVPKRSYTSSTGYVWPSTLYDAFHALNIGVSQQTTMTQNYAAMWKAKTTQCATIMNTTSELQLVMYNTNSGPVTEAVTNVNMSSNTIKHVYQQSGRVGIEEVTLSTWLSNCIFTVRQERLEL</sequence>
<keyword evidence="2" id="KW-1185">Reference proteome</keyword>
<name>A0AAN7QPI4_9EURO</name>
<gene>
    <name evidence="1" type="ORF">LTR05_008759</name>
</gene>
<protein>
    <submittedName>
        <fullName evidence="1">Uncharacterized protein</fullName>
    </submittedName>
</protein>
<reference evidence="1 2" key="1">
    <citation type="submission" date="2023-08" db="EMBL/GenBank/DDBJ databases">
        <title>Black Yeasts Isolated from many extreme environments.</title>
        <authorList>
            <person name="Coleine C."/>
            <person name="Stajich J.E."/>
            <person name="Selbmann L."/>
        </authorList>
    </citation>
    <scope>NUCLEOTIDE SEQUENCE [LARGE SCALE GENOMIC DNA]</scope>
    <source>
        <strain evidence="1 2">CCFEE 5910</strain>
    </source>
</reference>
<dbReference type="AlphaFoldDB" id="A0AAN7QPI4"/>
<proteinExistence type="predicted"/>
<dbReference type="EMBL" id="JAVRRJ010000019">
    <property type="protein sequence ID" value="KAK5080192.1"/>
    <property type="molecule type" value="Genomic_DNA"/>
</dbReference>
<comment type="caution">
    <text evidence="1">The sequence shown here is derived from an EMBL/GenBank/DDBJ whole genome shotgun (WGS) entry which is preliminary data.</text>
</comment>